<proteinExistence type="predicted"/>
<organism evidence="2 3">
    <name type="scientific">Gordonia phosphorivorans</name>
    <dbReference type="NCBI Taxonomy" id="1056982"/>
    <lineage>
        <taxon>Bacteria</taxon>
        <taxon>Bacillati</taxon>
        <taxon>Actinomycetota</taxon>
        <taxon>Actinomycetes</taxon>
        <taxon>Mycobacteriales</taxon>
        <taxon>Gordoniaceae</taxon>
        <taxon>Gordonia</taxon>
    </lineage>
</organism>
<feature type="domain" description="GAF" evidence="1">
    <location>
        <begin position="108"/>
        <end position="219"/>
    </location>
</feature>
<evidence type="ECO:0000313" key="3">
    <source>
        <dbReference type="Proteomes" id="UP001589783"/>
    </source>
</evidence>
<protein>
    <submittedName>
        <fullName evidence="2">GAF domain-containing protein</fullName>
    </submittedName>
</protein>
<evidence type="ECO:0000259" key="1">
    <source>
        <dbReference type="Pfam" id="PF01590"/>
    </source>
</evidence>
<sequence>MPLPDHPPEPALAAGDDPRAHAAVLHAVYDASMTGARPPARPRSVIGESWDRVRQIGVRPDATGEPVRDTVDLAQRRAESGLSELLDPLMHHLDTLIVDGENILVVADADGRVLWRNGVNRVLHRADRLGFTEGASWAEGSVGTNAIGTALASGRAVQVFAAEHFVRTHHEWTCAGAPIRDPRSGRVLGAVDVSGPAATIHPTTLALVDTVARLAEAQLRDLHRARLDTLRAVAAPILARSAGPAFAVDTFGWVAALDGVPPRPRLSIPPAVSAGRHHLAGLGDCDLEPLPGGWLVRVAAADTEPDVVHLELIDGPHPAVRVSSTGGAWVHHPTPRHLQLLQLLALHPEGLTAAEVAARIFGDPARRITARSEMSRLRKHFGGLLAANPYRFAGHVVVLLTNTAAGAPGSSSSA</sequence>
<dbReference type="Pfam" id="PF01590">
    <property type="entry name" value="GAF"/>
    <property type="match status" value="1"/>
</dbReference>
<gene>
    <name evidence="2" type="ORF">ACFFJD_12405</name>
</gene>
<accession>A0ABV6H9U2</accession>
<dbReference type="EMBL" id="JBHLWV010000021">
    <property type="protein sequence ID" value="MFC0315649.1"/>
    <property type="molecule type" value="Genomic_DNA"/>
</dbReference>
<reference evidence="2 3" key="1">
    <citation type="submission" date="2024-09" db="EMBL/GenBank/DDBJ databases">
        <authorList>
            <person name="Sun Q."/>
            <person name="Mori K."/>
        </authorList>
    </citation>
    <scope>NUCLEOTIDE SEQUENCE [LARGE SCALE GENOMIC DNA]</scope>
    <source>
        <strain evidence="2 3">CCM 7957</strain>
    </source>
</reference>
<name>A0ABV6H9U2_9ACTN</name>
<comment type="caution">
    <text evidence="2">The sequence shown here is derived from an EMBL/GenBank/DDBJ whole genome shotgun (WGS) entry which is preliminary data.</text>
</comment>
<keyword evidence="3" id="KW-1185">Reference proteome</keyword>
<dbReference type="InterPro" id="IPR029016">
    <property type="entry name" value="GAF-like_dom_sf"/>
</dbReference>
<dbReference type="InterPro" id="IPR003018">
    <property type="entry name" value="GAF"/>
</dbReference>
<dbReference type="RefSeq" id="WP_382364568.1">
    <property type="nucleotide sequence ID" value="NZ_JBHLWV010000021.1"/>
</dbReference>
<dbReference type="Proteomes" id="UP001589783">
    <property type="component" value="Unassembled WGS sequence"/>
</dbReference>
<dbReference type="Gene3D" id="3.30.450.40">
    <property type="match status" value="1"/>
</dbReference>
<evidence type="ECO:0000313" key="2">
    <source>
        <dbReference type="EMBL" id="MFC0315649.1"/>
    </source>
</evidence>